<evidence type="ECO:0000256" key="2">
    <source>
        <dbReference type="ARBA" id="ARBA00022630"/>
    </source>
</evidence>
<keyword evidence="7" id="KW-1185">Reference proteome</keyword>
<dbReference type="GO" id="GO:0052873">
    <property type="term" value="F:FMN reductase (NADPH) activity"/>
    <property type="evidence" value="ECO:0007669"/>
    <property type="project" value="UniProtKB-EC"/>
</dbReference>
<dbReference type="SUPFAM" id="SSF52218">
    <property type="entry name" value="Flavoproteins"/>
    <property type="match status" value="1"/>
</dbReference>
<keyword evidence="4 6" id="KW-0560">Oxidoreductase</keyword>
<dbReference type="EC" id="1.5.1.38" evidence="6"/>
<name>A0ABX2G428_9BURK</name>
<evidence type="ECO:0000259" key="5">
    <source>
        <dbReference type="Pfam" id="PF03358"/>
    </source>
</evidence>
<dbReference type="Gene3D" id="3.40.50.360">
    <property type="match status" value="1"/>
</dbReference>
<evidence type="ECO:0000313" key="7">
    <source>
        <dbReference type="Proteomes" id="UP001516061"/>
    </source>
</evidence>
<keyword evidence="2" id="KW-0285">Flavoprotein</keyword>
<dbReference type="InterPro" id="IPR029039">
    <property type="entry name" value="Flavoprotein-like_sf"/>
</dbReference>
<dbReference type="PANTHER" id="PTHR43408:SF1">
    <property type="entry name" value="FMN REDUCTASE (NADPH)"/>
    <property type="match status" value="1"/>
</dbReference>
<dbReference type="InterPro" id="IPR051814">
    <property type="entry name" value="NAD(P)H-dep_FMN_reductase"/>
</dbReference>
<dbReference type="EMBL" id="JABSNM010000012">
    <property type="protein sequence ID" value="NRT57071.1"/>
    <property type="molecule type" value="Genomic_DNA"/>
</dbReference>
<dbReference type="RefSeq" id="WP_173806080.1">
    <property type="nucleotide sequence ID" value="NZ_JABSNM010000012.1"/>
</dbReference>
<dbReference type="InterPro" id="IPR005025">
    <property type="entry name" value="FMN_Rdtase-like_dom"/>
</dbReference>
<keyword evidence="3" id="KW-0288">FMN</keyword>
<proteinExistence type="inferred from homology"/>
<dbReference type="InterPro" id="IPR020048">
    <property type="entry name" value="NADPH-dep_FMN_reduc_SsuE"/>
</dbReference>
<evidence type="ECO:0000256" key="1">
    <source>
        <dbReference type="ARBA" id="ARBA00005990"/>
    </source>
</evidence>
<evidence type="ECO:0000313" key="6">
    <source>
        <dbReference type="EMBL" id="NRT57071.1"/>
    </source>
</evidence>
<feature type="domain" description="NADPH-dependent FMN reductase-like" evidence="5">
    <location>
        <begin position="1"/>
        <end position="142"/>
    </location>
</feature>
<evidence type="ECO:0000256" key="4">
    <source>
        <dbReference type="ARBA" id="ARBA00023002"/>
    </source>
</evidence>
<dbReference type="NCBIfam" id="TIGR03567">
    <property type="entry name" value="FMN_reduc_SsuE"/>
    <property type="match status" value="1"/>
</dbReference>
<gene>
    <name evidence="6" type="ORF">HNQ01_002820</name>
</gene>
<accession>A0ABX2G428</accession>
<comment type="similarity">
    <text evidence="1">Belongs to the SsuE family.</text>
</comment>
<comment type="caution">
    <text evidence="6">The sequence shown here is derived from an EMBL/GenBank/DDBJ whole genome shotgun (WGS) entry which is preliminary data.</text>
</comment>
<dbReference type="PANTHER" id="PTHR43408">
    <property type="entry name" value="FMN REDUCTASE (NADPH)"/>
    <property type="match status" value="1"/>
</dbReference>
<protein>
    <submittedName>
        <fullName evidence="6">FMN reductase</fullName>
        <ecNumber evidence="6">1.5.1.38</ecNumber>
    </submittedName>
</protein>
<sequence length="190" mass="20516">MNIVCLLGSPSEPSRSAGLLDHARALLEPHATRIDTVRVRDLPAEALLQARFDDPAIVEVRERIGRARLVLVATPIYKAAYSGLLKSLLDLLPQDGLAGRTVLPLATGGSPAHLLALEYALKPVLAALGARDIVDGVYATDRQIERLPDGRHRLDEATAARLERVVGELVERLAPPRASARLPAALRWAL</sequence>
<dbReference type="Proteomes" id="UP001516061">
    <property type="component" value="Unassembled WGS sequence"/>
</dbReference>
<organism evidence="6 7">
    <name type="scientific">Sphaerotilus uruguayifluvii</name>
    <dbReference type="NCBI Taxonomy" id="2735897"/>
    <lineage>
        <taxon>Bacteria</taxon>
        <taxon>Pseudomonadati</taxon>
        <taxon>Pseudomonadota</taxon>
        <taxon>Betaproteobacteria</taxon>
        <taxon>Burkholderiales</taxon>
        <taxon>Sphaerotilaceae</taxon>
        <taxon>Sphaerotilus</taxon>
    </lineage>
</organism>
<evidence type="ECO:0000256" key="3">
    <source>
        <dbReference type="ARBA" id="ARBA00022643"/>
    </source>
</evidence>
<reference evidence="6 7" key="1">
    <citation type="submission" date="2020-05" db="EMBL/GenBank/DDBJ databases">
        <title>Genomic Encyclopedia of Type Strains, Phase IV (KMG-V): Genome sequencing to study the core and pangenomes of soil and plant-associated prokaryotes.</title>
        <authorList>
            <person name="Whitman W."/>
        </authorList>
    </citation>
    <scope>NUCLEOTIDE SEQUENCE [LARGE SCALE GENOMIC DNA]</scope>
    <source>
        <strain evidence="6 7">C29</strain>
    </source>
</reference>
<dbReference type="Pfam" id="PF03358">
    <property type="entry name" value="FMN_red"/>
    <property type="match status" value="1"/>
</dbReference>